<gene>
    <name evidence="2" type="ORF">AND_009058</name>
</gene>
<keyword evidence="4" id="KW-1185">Reference proteome</keyword>
<evidence type="ECO:0000313" key="4">
    <source>
        <dbReference type="Proteomes" id="UP000000673"/>
    </source>
</evidence>
<name>W5J5S3_ANODA</name>
<reference evidence="2 4" key="1">
    <citation type="journal article" date="2010" name="BMC Genomics">
        <title>Combination of measures distinguishes pre-miRNAs from other stem-loops in the genome of the newly sequenced Anopheles darlingi.</title>
        <authorList>
            <person name="Mendes N.D."/>
            <person name="Freitas A.T."/>
            <person name="Vasconcelos A.T."/>
            <person name="Sagot M.F."/>
        </authorList>
    </citation>
    <scope>NUCLEOTIDE SEQUENCE</scope>
</reference>
<feature type="region of interest" description="Disordered" evidence="1">
    <location>
        <begin position="225"/>
        <end position="244"/>
    </location>
</feature>
<dbReference type="SUPFAM" id="SSF50156">
    <property type="entry name" value="PDZ domain-like"/>
    <property type="match status" value="1"/>
</dbReference>
<feature type="compositionally biased region" description="Gly residues" evidence="1">
    <location>
        <begin position="98"/>
        <end position="111"/>
    </location>
</feature>
<dbReference type="InterPro" id="IPR036034">
    <property type="entry name" value="PDZ_sf"/>
</dbReference>
<protein>
    <recommendedName>
        <fullName evidence="5">PDZ domain-containing protein</fullName>
    </recommendedName>
</protein>
<dbReference type="STRING" id="43151.W5J5S3"/>
<evidence type="ECO:0000313" key="2">
    <source>
        <dbReference type="EMBL" id="ETN59341.1"/>
    </source>
</evidence>
<evidence type="ECO:0008006" key="5">
    <source>
        <dbReference type="Google" id="ProtNLM"/>
    </source>
</evidence>
<dbReference type="eggNOG" id="ENOG502S542">
    <property type="taxonomic scope" value="Eukaryota"/>
</dbReference>
<dbReference type="HOGENOM" id="CLU_647701_0_0_1"/>
<dbReference type="Proteomes" id="UP000000673">
    <property type="component" value="Unassembled WGS sequence"/>
</dbReference>
<evidence type="ECO:0000256" key="1">
    <source>
        <dbReference type="SAM" id="MobiDB-lite"/>
    </source>
</evidence>
<reference evidence="3" key="4">
    <citation type="submission" date="2015-06" db="UniProtKB">
        <authorList>
            <consortium name="EnsemblMetazoa"/>
        </authorList>
    </citation>
    <scope>IDENTIFICATION</scope>
</reference>
<dbReference type="AlphaFoldDB" id="W5J5S3"/>
<sequence length="455" mass="47588">MQQRTTAAPAGPPPTAASSGKQVVELNGYVIILVESRDGKIKLYGSPADKDNLEVADEILDVNERKLEDSPRAEVIKHIHERRAAGPPNSFHTYANAKGGGGDGDDGGCGGHLTASPAQPAPAPVAELPDRYTGKAERDGVSTVVSPDAFVIAVEQQARERLQRLSALKRITPLNQQSQAKGGTTQDLSFLKEASPIYVTSFSGNSVTGTNTSTTVTAGVKTTFTAGSSSGGNSNNNNSINNNININNNGGSSLTSTTNTSSTVATSGVVVVVVAVSSLDRERGGGVASGGSTNNNINNNNSTTTTPHHHPHHSLVNNNNLSSTSSNNTGKAQGLDTTANSYYSNLTNTFLANGHGSKRELATLSEGELEPLDEPQYESSGNISRGGTEVLLGDQHLRQENREWTYSGRSFVCARSVIQDDECFACFSCSRIIVPSSQFSAVAAAAAVKARSIIS</sequence>
<evidence type="ECO:0000313" key="3">
    <source>
        <dbReference type="EnsemblMetazoa" id="ADAC009058-PA"/>
    </source>
</evidence>
<feature type="region of interest" description="Disordered" evidence="1">
    <location>
        <begin position="1"/>
        <end position="20"/>
    </location>
</feature>
<reference evidence="2" key="2">
    <citation type="submission" date="2010-05" db="EMBL/GenBank/DDBJ databases">
        <authorList>
            <person name="Almeida L.G."/>
            <person name="Nicolas M.F."/>
            <person name="Souza R.C."/>
            <person name="Vasconcelos A.T.R."/>
        </authorList>
    </citation>
    <scope>NUCLEOTIDE SEQUENCE</scope>
</reference>
<accession>W5J5S3</accession>
<feature type="compositionally biased region" description="Low complexity" evidence="1">
    <location>
        <begin position="292"/>
        <end position="306"/>
    </location>
</feature>
<dbReference type="EnsemblMetazoa" id="ADAC009058-RA">
    <property type="protein sequence ID" value="ADAC009058-PA"/>
    <property type="gene ID" value="ADAC009058"/>
</dbReference>
<organism evidence="2">
    <name type="scientific">Anopheles darlingi</name>
    <name type="common">Mosquito</name>
    <dbReference type="NCBI Taxonomy" id="43151"/>
    <lineage>
        <taxon>Eukaryota</taxon>
        <taxon>Metazoa</taxon>
        <taxon>Ecdysozoa</taxon>
        <taxon>Arthropoda</taxon>
        <taxon>Hexapoda</taxon>
        <taxon>Insecta</taxon>
        <taxon>Pterygota</taxon>
        <taxon>Neoptera</taxon>
        <taxon>Endopterygota</taxon>
        <taxon>Diptera</taxon>
        <taxon>Nematocera</taxon>
        <taxon>Culicoidea</taxon>
        <taxon>Culicidae</taxon>
        <taxon>Anophelinae</taxon>
        <taxon>Anopheles</taxon>
    </lineage>
</organism>
<dbReference type="VEuPathDB" id="VectorBase:ADAC009058"/>
<feature type="region of interest" description="Disordered" evidence="1">
    <location>
        <begin position="280"/>
        <end position="336"/>
    </location>
</feature>
<dbReference type="VEuPathDB" id="VectorBase:ADAR2_012126"/>
<dbReference type="EMBL" id="ADMH02002092">
    <property type="protein sequence ID" value="ETN59341.1"/>
    <property type="molecule type" value="Genomic_DNA"/>
</dbReference>
<reference evidence="2" key="3">
    <citation type="journal article" date="2013" name="Nucleic Acids Res.">
        <title>The genome of Anopheles darlingi, the main neotropical malaria vector.</title>
        <authorList>
            <person name="Marinotti O."/>
            <person name="Cerqueira G.C."/>
            <person name="de Almeida L.G."/>
            <person name="Ferro M.I."/>
            <person name="Loreto E.L."/>
            <person name="Zaha A."/>
            <person name="Teixeira S.M."/>
            <person name="Wespiser A.R."/>
            <person name="Almeida E Silva A."/>
            <person name="Schlindwein A.D."/>
            <person name="Pacheco A.C."/>
            <person name="Silva A.L."/>
            <person name="Graveley B.R."/>
            <person name="Walenz B.P."/>
            <person name="Lima Bde A."/>
            <person name="Ribeiro C.A."/>
            <person name="Nunes-Silva C.G."/>
            <person name="de Carvalho C.R."/>
            <person name="Soares C.M."/>
            <person name="de Menezes C.B."/>
            <person name="Matiolli C."/>
            <person name="Caffrey D."/>
            <person name="Araujo D.A."/>
            <person name="de Oliveira D.M."/>
            <person name="Golenbock D."/>
            <person name="Grisard E.C."/>
            <person name="Fantinatti-Garboggini F."/>
            <person name="de Carvalho F.M."/>
            <person name="Barcellos F.G."/>
            <person name="Prosdocimi F."/>
            <person name="May G."/>
            <person name="Azevedo Junior G.M."/>
            <person name="Guimaraes G.M."/>
            <person name="Goldman G.H."/>
            <person name="Padilha I.Q."/>
            <person name="Batista Jda S."/>
            <person name="Ferro J.A."/>
            <person name="Ribeiro J.M."/>
            <person name="Fietto J.L."/>
            <person name="Dabbas K.M."/>
            <person name="Cerdeira L."/>
            <person name="Agnez-Lima L.F."/>
            <person name="Brocchi M."/>
            <person name="de Carvalho M.O."/>
            <person name="Teixeira Mde M."/>
            <person name="Diniz Maia Mde M."/>
            <person name="Goldman M.H."/>
            <person name="Cruz Schneider M.P."/>
            <person name="Felipe M.S."/>
            <person name="Hungria M."/>
            <person name="Nicolas M.F."/>
            <person name="Pereira M."/>
            <person name="Montes M.A."/>
            <person name="Cantao M.E."/>
            <person name="Vincentz M."/>
            <person name="Rafael M.S."/>
            <person name="Silverman N."/>
            <person name="Stoco P.H."/>
            <person name="Souza R.C."/>
            <person name="Vicentini R."/>
            <person name="Gazzinelli R.T."/>
            <person name="Neves Rde O."/>
            <person name="Silva R."/>
            <person name="Astolfi-Filho S."/>
            <person name="Maciel T.E."/>
            <person name="Urmenyi T.P."/>
            <person name="Tadei W.P."/>
            <person name="Camargo E.P."/>
            <person name="de Vasconcelos A.T."/>
        </authorList>
    </citation>
    <scope>NUCLEOTIDE SEQUENCE</scope>
</reference>
<dbReference type="OMA" id="CARSVIQ"/>
<proteinExistence type="predicted"/>
<feature type="region of interest" description="Disordered" evidence="1">
    <location>
        <begin position="86"/>
        <end position="127"/>
    </location>
</feature>
<feature type="compositionally biased region" description="Low complexity" evidence="1">
    <location>
        <begin position="314"/>
        <end position="329"/>
    </location>
</feature>
<dbReference type="Gene3D" id="2.30.42.10">
    <property type="match status" value="1"/>
</dbReference>